<keyword evidence="2" id="KW-1185">Reference proteome</keyword>
<evidence type="ECO:0000313" key="2">
    <source>
        <dbReference type="Proteomes" id="UP001059773"/>
    </source>
</evidence>
<reference evidence="1" key="1">
    <citation type="submission" date="2022-07" db="EMBL/GenBank/DDBJ databases">
        <title>FELIX.</title>
        <authorList>
            <person name="Wan K.H."/>
            <person name="Park S."/>
            <person name="Lawrence Q."/>
            <person name="Eichenberger J.P."/>
            <person name="Booth B.W."/>
            <person name="Piaggio A.J."/>
            <person name="Chandler J.C."/>
            <person name="Franklin A.B."/>
            <person name="Celniker S.E."/>
        </authorList>
    </citation>
    <scope>NUCLEOTIDE SEQUENCE</scope>
    <source>
        <strain evidence="1">QA-1986 374</strain>
    </source>
</reference>
<sequence length="48" mass="5651">MYNYNENTESQKFGIIICQKCEKEVETFHSEKVVTQYGICEHCKDSSE</sequence>
<organism evidence="1 2">
    <name type="scientific">Oceanobacillus jeddahense</name>
    <dbReference type="NCBI Taxonomy" id="1462527"/>
    <lineage>
        <taxon>Bacteria</taxon>
        <taxon>Bacillati</taxon>
        <taxon>Bacillota</taxon>
        <taxon>Bacilli</taxon>
        <taxon>Bacillales</taxon>
        <taxon>Bacillaceae</taxon>
        <taxon>Oceanobacillus</taxon>
    </lineage>
</organism>
<proteinExistence type="predicted"/>
<dbReference type="InterPro" id="IPR025236">
    <property type="entry name" value="SR1P"/>
</dbReference>
<protein>
    <submittedName>
        <fullName evidence="1">GapA-binding peptide SR1P</fullName>
    </submittedName>
</protein>
<name>A0ABY5JXQ2_9BACI</name>
<accession>A0ABY5JXQ2</accession>
<dbReference type="Proteomes" id="UP001059773">
    <property type="component" value="Chromosome"/>
</dbReference>
<dbReference type="Pfam" id="PF13790">
    <property type="entry name" value="SR1P"/>
    <property type="match status" value="1"/>
</dbReference>
<gene>
    <name evidence="1" type="ORF">NP439_11185</name>
</gene>
<evidence type="ECO:0000313" key="1">
    <source>
        <dbReference type="EMBL" id="UUI05163.1"/>
    </source>
</evidence>
<dbReference type="EMBL" id="CP101914">
    <property type="protein sequence ID" value="UUI05163.1"/>
    <property type="molecule type" value="Genomic_DNA"/>
</dbReference>
<dbReference type="RefSeq" id="WP_256710058.1">
    <property type="nucleotide sequence ID" value="NZ_CP101914.1"/>
</dbReference>